<dbReference type="InterPro" id="IPR017926">
    <property type="entry name" value="GATASE"/>
</dbReference>
<dbReference type="SUPFAM" id="SSF52317">
    <property type="entry name" value="Class I glutamine amidotransferase-like"/>
    <property type="match status" value="1"/>
</dbReference>
<dbReference type="PROSITE" id="PS51273">
    <property type="entry name" value="GATASE_TYPE_1"/>
    <property type="match status" value="1"/>
</dbReference>
<keyword evidence="2" id="KW-0315">Glutamine amidotransferase</keyword>
<evidence type="ECO:0000313" key="2">
    <source>
        <dbReference type="EMBL" id="MBI5251344.1"/>
    </source>
</evidence>
<comment type="caution">
    <text evidence="2">The sequence shown here is derived from an EMBL/GenBank/DDBJ whole genome shotgun (WGS) entry which is preliminary data.</text>
</comment>
<dbReference type="InterPro" id="IPR044992">
    <property type="entry name" value="ChyE-like"/>
</dbReference>
<dbReference type="CDD" id="cd01741">
    <property type="entry name" value="GATase1_1"/>
    <property type="match status" value="1"/>
</dbReference>
<dbReference type="GO" id="GO:0005829">
    <property type="term" value="C:cytosol"/>
    <property type="evidence" value="ECO:0007669"/>
    <property type="project" value="TreeGrafter"/>
</dbReference>
<proteinExistence type="predicted"/>
<gene>
    <name evidence="2" type="ORF">HY912_17790</name>
</gene>
<protein>
    <submittedName>
        <fullName evidence="2">Type 1 glutamine amidotransferase</fullName>
    </submittedName>
</protein>
<dbReference type="Pfam" id="PF00117">
    <property type="entry name" value="GATase"/>
    <property type="match status" value="1"/>
</dbReference>
<dbReference type="EMBL" id="JACRDE010000464">
    <property type="protein sequence ID" value="MBI5251344.1"/>
    <property type="molecule type" value="Genomic_DNA"/>
</dbReference>
<accession>A0A9D6V4E8</accession>
<name>A0A9D6V4E8_9BACT</name>
<dbReference type="InterPro" id="IPR029062">
    <property type="entry name" value="Class_I_gatase-like"/>
</dbReference>
<dbReference type="PANTHER" id="PTHR42695:SF5">
    <property type="entry name" value="GLUTAMINE AMIDOTRANSFERASE YLR126C-RELATED"/>
    <property type="match status" value="1"/>
</dbReference>
<feature type="domain" description="Glutamine amidotransferase" evidence="1">
    <location>
        <begin position="21"/>
        <end position="182"/>
    </location>
</feature>
<dbReference type="PANTHER" id="PTHR42695">
    <property type="entry name" value="GLUTAMINE AMIDOTRANSFERASE YLR126C-RELATED"/>
    <property type="match status" value="1"/>
</dbReference>
<reference evidence="2" key="1">
    <citation type="submission" date="2020-07" db="EMBL/GenBank/DDBJ databases">
        <title>Huge and variable diversity of episymbiotic CPR bacteria and DPANN archaea in groundwater ecosystems.</title>
        <authorList>
            <person name="He C.Y."/>
            <person name="Keren R."/>
            <person name="Whittaker M."/>
            <person name="Farag I.F."/>
            <person name="Doudna J."/>
            <person name="Cate J.H.D."/>
            <person name="Banfield J.F."/>
        </authorList>
    </citation>
    <scope>NUCLEOTIDE SEQUENCE</scope>
    <source>
        <strain evidence="2">NC_groundwater_1664_Pr3_B-0.1um_52_9</strain>
    </source>
</reference>
<dbReference type="Gene3D" id="3.40.50.880">
    <property type="match status" value="1"/>
</dbReference>
<dbReference type="Proteomes" id="UP000807825">
    <property type="component" value="Unassembled WGS sequence"/>
</dbReference>
<evidence type="ECO:0000313" key="3">
    <source>
        <dbReference type="Proteomes" id="UP000807825"/>
    </source>
</evidence>
<dbReference type="AlphaFoldDB" id="A0A9D6V4E8"/>
<organism evidence="2 3">
    <name type="scientific">Desulfomonile tiedjei</name>
    <dbReference type="NCBI Taxonomy" id="2358"/>
    <lineage>
        <taxon>Bacteria</taxon>
        <taxon>Pseudomonadati</taxon>
        <taxon>Thermodesulfobacteriota</taxon>
        <taxon>Desulfomonilia</taxon>
        <taxon>Desulfomonilales</taxon>
        <taxon>Desulfomonilaceae</taxon>
        <taxon>Desulfomonile</taxon>
    </lineage>
</organism>
<sequence length="226" mass="24781">MSMSFLVLMHNETEGPGSLGTYLKSIGAKVDLLKLYEGATLPANLEGFDAVVSMGGPMNVYEEDQYPFLRDETVFLNKVVNAGLPVLGICLGAQMIAKAQGALVTDSPKKEIGWCNIDLTEDGRADTLFQGLPSSMEVMQWHGDMFHIPDGGILLAGSADCPHQAFRYKNAFGLQFHVEVTAEILKDWFSDLPDFPSMIARLDEVNAELSGRAERIYANFVSLIKD</sequence>
<dbReference type="FunFam" id="3.40.50.880:FF:000033">
    <property type="entry name" value="Glutamine amidotransferase class-I"/>
    <property type="match status" value="1"/>
</dbReference>
<evidence type="ECO:0000259" key="1">
    <source>
        <dbReference type="Pfam" id="PF00117"/>
    </source>
</evidence>